<feature type="domain" description="Toprim" evidence="16">
    <location>
        <begin position="254"/>
        <end position="335"/>
    </location>
</feature>
<feature type="compositionally biased region" description="Basic and acidic residues" evidence="15">
    <location>
        <begin position="551"/>
        <end position="566"/>
    </location>
</feature>
<dbReference type="GO" id="GO:0003899">
    <property type="term" value="F:DNA-directed RNA polymerase activity"/>
    <property type="evidence" value="ECO:0007669"/>
    <property type="project" value="UniProtKB-UniRule"/>
</dbReference>
<dbReference type="GO" id="GO:1990077">
    <property type="term" value="C:primosome complex"/>
    <property type="evidence" value="ECO:0007669"/>
    <property type="project" value="UniProtKB-KW"/>
</dbReference>
<comment type="catalytic activity">
    <reaction evidence="12">
        <text>ssDNA + n NTP = ssDNA/pppN(pN)n-1 hybrid + (n-1) diphosphate.</text>
        <dbReference type="EC" id="2.7.7.101"/>
    </reaction>
</comment>
<dbReference type="GO" id="GO:0005737">
    <property type="term" value="C:cytoplasm"/>
    <property type="evidence" value="ECO:0007669"/>
    <property type="project" value="TreeGrafter"/>
</dbReference>
<evidence type="ECO:0000256" key="11">
    <source>
        <dbReference type="ARBA" id="ARBA00023163"/>
    </source>
</evidence>
<dbReference type="FunFam" id="3.40.1360.10:FF:000002">
    <property type="entry name" value="DNA primase"/>
    <property type="match status" value="1"/>
</dbReference>
<dbReference type="AlphaFoldDB" id="A0A4R7K188"/>
<dbReference type="InterPro" id="IPR013264">
    <property type="entry name" value="DNAG_N"/>
</dbReference>
<evidence type="ECO:0000256" key="9">
    <source>
        <dbReference type="ARBA" id="ARBA00022842"/>
    </source>
</evidence>
<dbReference type="CDD" id="cd03364">
    <property type="entry name" value="TOPRIM_DnaG_primases"/>
    <property type="match status" value="1"/>
</dbReference>
<dbReference type="InterPro" id="IPR030846">
    <property type="entry name" value="DnaG_bac"/>
</dbReference>
<keyword evidence="18" id="KW-1185">Reference proteome</keyword>
<protein>
    <recommendedName>
        <fullName evidence="12 13">DNA primase</fullName>
        <ecNumber evidence="12">2.7.7.101</ecNumber>
    </recommendedName>
</protein>
<keyword evidence="6 12" id="KW-0479">Metal-binding</keyword>
<dbReference type="PIRSF" id="PIRSF002811">
    <property type="entry name" value="DnaG"/>
    <property type="match status" value="1"/>
</dbReference>
<dbReference type="SUPFAM" id="SSF57783">
    <property type="entry name" value="Zinc beta-ribbon"/>
    <property type="match status" value="1"/>
</dbReference>
<keyword evidence="10 12" id="KW-0238">DNA-binding</keyword>
<dbReference type="InterPro" id="IPR050219">
    <property type="entry name" value="DnaG_primase"/>
</dbReference>
<evidence type="ECO:0000256" key="1">
    <source>
        <dbReference type="ARBA" id="ARBA00022478"/>
    </source>
</evidence>
<dbReference type="GO" id="GO:0008270">
    <property type="term" value="F:zinc ion binding"/>
    <property type="evidence" value="ECO:0007669"/>
    <property type="project" value="UniProtKB-UniRule"/>
</dbReference>
<evidence type="ECO:0000259" key="16">
    <source>
        <dbReference type="PROSITE" id="PS50880"/>
    </source>
</evidence>
<dbReference type="GO" id="GO:0003677">
    <property type="term" value="F:DNA binding"/>
    <property type="evidence" value="ECO:0007669"/>
    <property type="project" value="UniProtKB-KW"/>
</dbReference>
<dbReference type="InterPro" id="IPR002694">
    <property type="entry name" value="Znf_CHC2"/>
</dbReference>
<dbReference type="EC" id="2.7.7.101" evidence="12"/>
<dbReference type="Gene3D" id="1.20.50.20">
    <property type="entry name" value="DnaG, RNA polymerase domain, helical bundle"/>
    <property type="match status" value="1"/>
</dbReference>
<dbReference type="InterPro" id="IPR006295">
    <property type="entry name" value="DNA_primase_DnaG"/>
</dbReference>
<evidence type="ECO:0000256" key="5">
    <source>
        <dbReference type="ARBA" id="ARBA00022705"/>
    </source>
</evidence>
<dbReference type="InterPro" id="IPR034151">
    <property type="entry name" value="TOPRIM_DnaG_bac"/>
</dbReference>
<dbReference type="PANTHER" id="PTHR30313:SF2">
    <property type="entry name" value="DNA PRIMASE"/>
    <property type="match status" value="1"/>
</dbReference>
<evidence type="ECO:0000313" key="18">
    <source>
        <dbReference type="Proteomes" id="UP000295830"/>
    </source>
</evidence>
<evidence type="ECO:0000256" key="7">
    <source>
        <dbReference type="ARBA" id="ARBA00022771"/>
    </source>
</evidence>
<evidence type="ECO:0000256" key="3">
    <source>
        <dbReference type="ARBA" id="ARBA00022679"/>
    </source>
</evidence>
<evidence type="ECO:0000256" key="12">
    <source>
        <dbReference type="HAMAP-Rule" id="MF_00974"/>
    </source>
</evidence>
<name>A0A4R7K188_9GAMM</name>
<keyword evidence="5 12" id="KW-0235">DNA replication</keyword>
<dbReference type="Gene3D" id="3.90.580.10">
    <property type="entry name" value="Zinc finger, CHC2-type domain"/>
    <property type="match status" value="1"/>
</dbReference>
<evidence type="ECO:0000256" key="15">
    <source>
        <dbReference type="SAM" id="MobiDB-lite"/>
    </source>
</evidence>
<dbReference type="PANTHER" id="PTHR30313">
    <property type="entry name" value="DNA PRIMASE"/>
    <property type="match status" value="1"/>
</dbReference>
<dbReference type="InterPro" id="IPR006171">
    <property type="entry name" value="TOPRIM_dom"/>
</dbReference>
<keyword evidence="1 12" id="KW-0240">DNA-directed RNA polymerase</keyword>
<dbReference type="GO" id="GO:0000428">
    <property type="term" value="C:DNA-directed RNA polymerase complex"/>
    <property type="evidence" value="ECO:0007669"/>
    <property type="project" value="UniProtKB-KW"/>
</dbReference>
<dbReference type="GO" id="GO:0006269">
    <property type="term" value="P:DNA replication, synthesis of primer"/>
    <property type="evidence" value="ECO:0007669"/>
    <property type="project" value="UniProtKB-UniRule"/>
</dbReference>
<dbReference type="Pfam" id="PF13155">
    <property type="entry name" value="Toprim_2"/>
    <property type="match status" value="1"/>
</dbReference>
<evidence type="ECO:0000256" key="10">
    <source>
        <dbReference type="ARBA" id="ARBA00023125"/>
    </source>
</evidence>
<dbReference type="Pfam" id="PF08275">
    <property type="entry name" value="DNAG_N"/>
    <property type="match status" value="1"/>
</dbReference>
<reference evidence="17 18" key="1">
    <citation type="submission" date="2019-03" db="EMBL/GenBank/DDBJ databases">
        <title>Genomic Encyclopedia of Type Strains, Phase IV (KMG-IV): sequencing the most valuable type-strain genomes for metagenomic binning, comparative biology and taxonomic classification.</title>
        <authorList>
            <person name="Goeker M."/>
        </authorList>
    </citation>
    <scope>NUCLEOTIDE SEQUENCE [LARGE SCALE GENOMIC DNA]</scope>
    <source>
        <strain evidence="17 18">DSM 15505</strain>
    </source>
</reference>
<dbReference type="InterPro" id="IPR037068">
    <property type="entry name" value="DNA_primase_core_N_sf"/>
</dbReference>
<evidence type="ECO:0000256" key="6">
    <source>
        <dbReference type="ARBA" id="ARBA00022723"/>
    </source>
</evidence>
<accession>A0A4R7K188</accession>
<dbReference type="InterPro" id="IPR036977">
    <property type="entry name" value="DNA_primase_Znf_CHC2"/>
</dbReference>
<dbReference type="SMART" id="SM00400">
    <property type="entry name" value="ZnF_CHCC"/>
    <property type="match status" value="1"/>
</dbReference>
<gene>
    <name evidence="12" type="primary">dnaG</name>
    <name evidence="17" type="ORF">DES49_0694</name>
</gene>
<dbReference type="SMART" id="SM00493">
    <property type="entry name" value="TOPRIM"/>
    <property type="match status" value="1"/>
</dbReference>
<keyword evidence="11 12" id="KW-0804">Transcription</keyword>
<dbReference type="Proteomes" id="UP000295830">
    <property type="component" value="Unassembled WGS sequence"/>
</dbReference>
<keyword evidence="4 12" id="KW-0548">Nucleotidyltransferase</keyword>
<dbReference type="NCBIfam" id="TIGR01391">
    <property type="entry name" value="dnaG"/>
    <property type="match status" value="1"/>
</dbReference>
<keyword evidence="2 12" id="KW-0639">Primosome</keyword>
<organism evidence="17 18">
    <name type="scientific">Halospina denitrificans</name>
    <dbReference type="NCBI Taxonomy" id="332522"/>
    <lineage>
        <taxon>Bacteria</taxon>
        <taxon>Pseudomonadati</taxon>
        <taxon>Pseudomonadota</taxon>
        <taxon>Gammaproteobacteria</taxon>
        <taxon>Halospina</taxon>
    </lineage>
</organism>
<keyword evidence="8 12" id="KW-0862">Zinc</keyword>
<comment type="cofactor">
    <cofactor evidence="12 13 14">
        <name>Zn(2+)</name>
        <dbReference type="ChEBI" id="CHEBI:29105"/>
    </cofactor>
    <text evidence="12 13 14">Binds 1 zinc ion per monomer.</text>
</comment>
<proteinExistence type="inferred from homology"/>
<dbReference type="OrthoDB" id="9803773at2"/>
<keyword evidence="3 12" id="KW-0808">Transferase</keyword>
<comment type="subunit">
    <text evidence="12">Monomer. Interacts with DnaB.</text>
</comment>
<evidence type="ECO:0000313" key="17">
    <source>
        <dbReference type="EMBL" id="TDT44581.1"/>
    </source>
</evidence>
<comment type="similarity">
    <text evidence="12 13">Belongs to the DnaG primase family.</text>
</comment>
<evidence type="ECO:0000256" key="13">
    <source>
        <dbReference type="PIRNR" id="PIRNR002811"/>
    </source>
</evidence>
<dbReference type="FunFam" id="3.90.580.10:FF:000001">
    <property type="entry name" value="DNA primase"/>
    <property type="match status" value="1"/>
</dbReference>
<keyword evidence="7 12" id="KW-0863">Zinc-finger</keyword>
<dbReference type="Gene3D" id="3.40.1360.10">
    <property type="match status" value="1"/>
</dbReference>
<feature type="region of interest" description="Disordered" evidence="15">
    <location>
        <begin position="417"/>
        <end position="443"/>
    </location>
</feature>
<dbReference type="PROSITE" id="PS50880">
    <property type="entry name" value="TOPRIM"/>
    <property type="match status" value="1"/>
</dbReference>
<comment type="function">
    <text evidence="12 13">RNA polymerase that catalyzes the synthesis of short RNA molecules used as primers for DNA polymerase during DNA replication.</text>
</comment>
<dbReference type="Pfam" id="PF01807">
    <property type="entry name" value="Zn_ribbon_DnaG"/>
    <property type="match status" value="1"/>
</dbReference>
<dbReference type="SUPFAM" id="SSF56731">
    <property type="entry name" value="DNA primase core"/>
    <property type="match status" value="1"/>
</dbReference>
<dbReference type="EMBL" id="SOAX01000001">
    <property type="protein sequence ID" value="TDT44581.1"/>
    <property type="molecule type" value="Genomic_DNA"/>
</dbReference>
<evidence type="ECO:0000256" key="2">
    <source>
        <dbReference type="ARBA" id="ARBA00022515"/>
    </source>
</evidence>
<evidence type="ECO:0000256" key="8">
    <source>
        <dbReference type="ARBA" id="ARBA00022833"/>
    </source>
</evidence>
<dbReference type="HAMAP" id="MF_00974">
    <property type="entry name" value="DNA_primase_DnaG"/>
    <property type="match status" value="1"/>
</dbReference>
<feature type="compositionally biased region" description="Polar residues" evidence="15">
    <location>
        <begin position="420"/>
        <end position="433"/>
    </location>
</feature>
<comment type="domain">
    <text evidence="12">Contains an N-terminal zinc-binding domain, a central core domain that contains the primase activity, and a C-terminal DnaB-binding domain.</text>
</comment>
<feature type="region of interest" description="Disordered" evidence="15">
    <location>
        <begin position="545"/>
        <end position="583"/>
    </location>
</feature>
<dbReference type="RefSeq" id="WP_133734952.1">
    <property type="nucleotide sequence ID" value="NZ_SOAX01000001.1"/>
</dbReference>
<feature type="zinc finger region" description="CHC2-type" evidence="12 14">
    <location>
        <begin position="40"/>
        <end position="64"/>
    </location>
</feature>
<evidence type="ECO:0000256" key="14">
    <source>
        <dbReference type="PIRSR" id="PIRSR002811-1"/>
    </source>
</evidence>
<comment type="caution">
    <text evidence="17">The sequence shown here is derived from an EMBL/GenBank/DDBJ whole genome shotgun (WGS) entry which is preliminary data.</text>
</comment>
<evidence type="ECO:0000256" key="4">
    <source>
        <dbReference type="ARBA" id="ARBA00022695"/>
    </source>
</evidence>
<sequence>MAGLIPQGFIENLRERTDLAELIGARITLKKAGSNYKACCPFHDERTPSFNVRPDKGFYHCFGCGAHGDAIAFLQEYENLSFTEAVESLAAHLGMDVPYDESAKENMRKAQSLTGALEQASQFYRQCLQQHPSGSLARDYLQHRGVDAETAERFGIGYAPPEGDALVRHVNKETLDALIAVKAVTDRYERPRDLFRNRLMFPIRNSRGRTVAFGGRTLGDDKAKYINSPESEIYHKSREIYGLYEAKQATRKLERLVVVEGYMDVIALAQHGISYAVAASGTATNQESLQALLKPTHHLIFCFDGDEAGYRAADRALENLLELLQDGMHIQFLMLPEGDDPDSLVRREGPNAFQQRIDEATPLSRLLFERQTQDLDLTLAEHRGELRSRVEPMLRRMPHSAMRDALWQELQRLTGRTRWSRQNDSQSTRSQPNAPERAGQHPRIQLDRDTVLCLALYEFPDLAPDVTETLEGLQELPSSQAFAHWIQAIGASTRDDILRAMATQAEARERFAALFNRIEHFPERDALKEDARRMLNRSRERKLSRAASELLAHKKPSELSEQEKQQLQDAFSRKTSTKEPRMH</sequence>
<keyword evidence="9" id="KW-0460">Magnesium</keyword>
<dbReference type="Gene3D" id="3.90.980.10">
    <property type="entry name" value="DNA primase, catalytic core, N-terminal domain"/>
    <property type="match status" value="1"/>
</dbReference>